<comment type="caution">
    <text evidence="12">The sequence shown here is derived from an EMBL/GenBank/DDBJ whole genome shotgun (WGS) entry which is preliminary data.</text>
</comment>
<evidence type="ECO:0000256" key="7">
    <source>
        <dbReference type="ARBA" id="ARBA00022927"/>
    </source>
</evidence>
<keyword evidence="3" id="KW-0813">Transport</keyword>
<evidence type="ECO:0000256" key="2">
    <source>
        <dbReference type="ARBA" id="ARBA00007891"/>
    </source>
</evidence>
<feature type="transmembrane region" description="Helical" evidence="11">
    <location>
        <begin position="291"/>
        <end position="311"/>
    </location>
</feature>
<evidence type="ECO:0000256" key="1">
    <source>
        <dbReference type="ARBA" id="ARBA00004163"/>
    </source>
</evidence>
<dbReference type="PANTHER" id="PTHR13050:SF7">
    <property type="entry name" value="VESICLE TRANSPORT PROTEIN USE1"/>
    <property type="match status" value="1"/>
</dbReference>
<gene>
    <name evidence="12" type="ORF">D0Z07_8867</name>
</gene>
<evidence type="ECO:0000256" key="8">
    <source>
        <dbReference type="ARBA" id="ARBA00022989"/>
    </source>
</evidence>
<dbReference type="OrthoDB" id="3231855at2759"/>
<feature type="region of interest" description="Disordered" evidence="10">
    <location>
        <begin position="106"/>
        <end position="206"/>
    </location>
</feature>
<evidence type="ECO:0000256" key="11">
    <source>
        <dbReference type="SAM" id="Phobius"/>
    </source>
</evidence>
<evidence type="ECO:0000256" key="9">
    <source>
        <dbReference type="ARBA" id="ARBA00023136"/>
    </source>
</evidence>
<feature type="transmembrane region" description="Helical" evidence="11">
    <location>
        <begin position="317"/>
        <end position="334"/>
    </location>
</feature>
<keyword evidence="8 11" id="KW-1133">Transmembrane helix</keyword>
<comment type="subcellular location">
    <subcellularLocation>
        <location evidence="1">Endoplasmic reticulum membrane</location>
        <topology evidence="1">Single-pass type IV membrane protein</topology>
    </subcellularLocation>
</comment>
<dbReference type="GO" id="GO:0005789">
    <property type="term" value="C:endoplasmic reticulum membrane"/>
    <property type="evidence" value="ECO:0007669"/>
    <property type="project" value="UniProtKB-SubCell"/>
</dbReference>
<evidence type="ECO:0000256" key="3">
    <source>
        <dbReference type="ARBA" id="ARBA00022448"/>
    </source>
</evidence>
<feature type="compositionally biased region" description="Acidic residues" evidence="10">
    <location>
        <begin position="107"/>
        <end position="132"/>
    </location>
</feature>
<sequence>MARLSSTVTESPDTTAINLKRMLSRLQNILTDSATESKLRSSSYEREKASANIDYARTLLLRLEQDALQIKVQSKKHETQTDLLRKREALDRLSERLHDLDQLHEEFDSEADSSEGEDLLGEDTPGDGDTSTDEQSQNDLTPPPTASSLAQSTQSLSSNEPPNYEPNREAQEEPAVSAVESSTLRARNPRAELFAPTTSSSSTTGISTATTEALLTHNRIEQESLTSSMLSMAQQLRASSNAFASSLEDEKSILDRAAEGLDKNELGMEAAQRRMGYLRSMTEGRGWWGRMLMYAYIAGLMVLACVIVFVLPRINNAFIAGLVLLAFAVAFMVAKTGVL</sequence>
<keyword evidence="6" id="KW-0931">ER-Golgi transport</keyword>
<reference evidence="12" key="1">
    <citation type="submission" date="2019-07" db="EMBL/GenBank/DDBJ databases">
        <title>Hyphodiscus hymeniophilus genome sequencing and assembly.</title>
        <authorList>
            <person name="Kramer G."/>
            <person name="Nodwell J."/>
        </authorList>
    </citation>
    <scope>NUCLEOTIDE SEQUENCE</scope>
    <source>
        <strain evidence="12">ATCC 34498</strain>
    </source>
</reference>
<protein>
    <recommendedName>
        <fullName evidence="14">Synaptobrevin</fullName>
    </recommendedName>
</protein>
<dbReference type="InterPro" id="IPR019150">
    <property type="entry name" value="Vesicle_transport_protein_Use1"/>
</dbReference>
<keyword evidence="7" id="KW-0653">Protein transport</keyword>
<proteinExistence type="inferred from homology"/>
<evidence type="ECO:0000313" key="12">
    <source>
        <dbReference type="EMBL" id="KAG0645268.1"/>
    </source>
</evidence>
<keyword evidence="9 11" id="KW-0472">Membrane</keyword>
<keyword evidence="4 11" id="KW-0812">Transmembrane</keyword>
<name>A0A9P6SLD3_9HELO</name>
<evidence type="ECO:0000256" key="10">
    <source>
        <dbReference type="SAM" id="MobiDB-lite"/>
    </source>
</evidence>
<dbReference type="Proteomes" id="UP000785200">
    <property type="component" value="Unassembled WGS sequence"/>
</dbReference>
<dbReference type="EMBL" id="VNKQ01000019">
    <property type="protein sequence ID" value="KAG0645268.1"/>
    <property type="molecule type" value="Genomic_DNA"/>
</dbReference>
<dbReference type="GO" id="GO:0005484">
    <property type="term" value="F:SNAP receptor activity"/>
    <property type="evidence" value="ECO:0007669"/>
    <property type="project" value="TreeGrafter"/>
</dbReference>
<feature type="compositionally biased region" description="Low complexity" evidence="10">
    <location>
        <begin position="146"/>
        <end position="158"/>
    </location>
</feature>
<keyword evidence="5" id="KW-0256">Endoplasmic reticulum</keyword>
<dbReference type="PANTHER" id="PTHR13050">
    <property type="entry name" value="USE1-LIKE PROTEIN"/>
    <property type="match status" value="1"/>
</dbReference>
<evidence type="ECO:0000256" key="5">
    <source>
        <dbReference type="ARBA" id="ARBA00022824"/>
    </source>
</evidence>
<comment type="similarity">
    <text evidence="2">Belongs to the USE1 family.</text>
</comment>
<feature type="compositionally biased region" description="Low complexity" evidence="10">
    <location>
        <begin position="197"/>
        <end position="206"/>
    </location>
</feature>
<dbReference type="GO" id="GO:0031201">
    <property type="term" value="C:SNARE complex"/>
    <property type="evidence" value="ECO:0007669"/>
    <property type="project" value="TreeGrafter"/>
</dbReference>
<dbReference type="GO" id="GO:0006890">
    <property type="term" value="P:retrograde vesicle-mediated transport, Golgi to endoplasmic reticulum"/>
    <property type="evidence" value="ECO:0007669"/>
    <property type="project" value="TreeGrafter"/>
</dbReference>
<dbReference type="Pfam" id="PF09753">
    <property type="entry name" value="Use1"/>
    <property type="match status" value="1"/>
</dbReference>
<dbReference type="AlphaFoldDB" id="A0A9P6SLD3"/>
<organism evidence="12 13">
    <name type="scientific">Hyphodiscus hymeniophilus</name>
    <dbReference type="NCBI Taxonomy" id="353542"/>
    <lineage>
        <taxon>Eukaryota</taxon>
        <taxon>Fungi</taxon>
        <taxon>Dikarya</taxon>
        <taxon>Ascomycota</taxon>
        <taxon>Pezizomycotina</taxon>
        <taxon>Leotiomycetes</taxon>
        <taxon>Helotiales</taxon>
        <taxon>Hyphodiscaceae</taxon>
        <taxon>Hyphodiscus</taxon>
    </lineage>
</organism>
<evidence type="ECO:0000313" key="13">
    <source>
        <dbReference type="Proteomes" id="UP000785200"/>
    </source>
</evidence>
<evidence type="ECO:0000256" key="6">
    <source>
        <dbReference type="ARBA" id="ARBA00022892"/>
    </source>
</evidence>
<evidence type="ECO:0000256" key="4">
    <source>
        <dbReference type="ARBA" id="ARBA00022692"/>
    </source>
</evidence>
<keyword evidence="13" id="KW-1185">Reference proteome</keyword>
<accession>A0A9P6SLD3</accession>
<evidence type="ECO:0008006" key="14">
    <source>
        <dbReference type="Google" id="ProtNLM"/>
    </source>
</evidence>
<dbReference type="GO" id="GO:0015031">
    <property type="term" value="P:protein transport"/>
    <property type="evidence" value="ECO:0007669"/>
    <property type="project" value="UniProtKB-KW"/>
</dbReference>